<dbReference type="Gene3D" id="3.30.160.390">
    <property type="entry name" value="Integrase, DNA-binding domain"/>
    <property type="match status" value="1"/>
</dbReference>
<name>A0A2N5Y2C1_9GAMM</name>
<dbReference type="InterPro" id="IPR011010">
    <property type="entry name" value="DNA_brk_join_enz"/>
</dbReference>
<accession>A0A2N5Y2C1</accession>
<dbReference type="OrthoDB" id="9795573at2"/>
<dbReference type="PROSITE" id="PS51898">
    <property type="entry name" value="TYR_RECOMBINASE"/>
    <property type="match status" value="1"/>
</dbReference>
<dbReference type="Pfam" id="PF13356">
    <property type="entry name" value="Arm-DNA-bind_3"/>
    <property type="match status" value="1"/>
</dbReference>
<evidence type="ECO:0000256" key="1">
    <source>
        <dbReference type="ARBA" id="ARBA00008857"/>
    </source>
</evidence>
<dbReference type="InterPro" id="IPR013762">
    <property type="entry name" value="Integrase-like_cat_sf"/>
</dbReference>
<evidence type="ECO:0000256" key="5">
    <source>
        <dbReference type="PROSITE-ProRule" id="PRU01248"/>
    </source>
</evidence>
<evidence type="ECO:0000256" key="3">
    <source>
        <dbReference type="ARBA" id="ARBA00023125"/>
    </source>
</evidence>
<reference evidence="9" key="1">
    <citation type="submission" date="2017-11" db="EMBL/GenBank/DDBJ databases">
        <title>The draft genome sequence of Chromatocurvus sp. F02.</title>
        <authorList>
            <person name="Du Z.-J."/>
            <person name="Chang Y.-Q."/>
        </authorList>
    </citation>
    <scope>NUCLEOTIDE SEQUENCE [LARGE SCALE GENOMIC DNA]</scope>
    <source>
        <strain evidence="9">F02</strain>
    </source>
</reference>
<dbReference type="Gene3D" id="1.10.443.10">
    <property type="entry name" value="Intergrase catalytic core"/>
    <property type="match status" value="1"/>
</dbReference>
<dbReference type="Pfam" id="PF22022">
    <property type="entry name" value="Phage_int_M"/>
    <property type="match status" value="1"/>
</dbReference>
<dbReference type="AlphaFoldDB" id="A0A2N5Y2C1"/>
<comment type="caution">
    <text evidence="8">The sequence shown here is derived from an EMBL/GenBank/DDBJ whole genome shotgun (WGS) entry which is preliminary data.</text>
</comment>
<evidence type="ECO:0000313" key="9">
    <source>
        <dbReference type="Proteomes" id="UP000234845"/>
    </source>
</evidence>
<dbReference type="PANTHER" id="PTHR30629:SF2">
    <property type="entry name" value="PROPHAGE INTEGRASE INTS-RELATED"/>
    <property type="match status" value="1"/>
</dbReference>
<dbReference type="GO" id="GO:0006310">
    <property type="term" value="P:DNA recombination"/>
    <property type="evidence" value="ECO:0007669"/>
    <property type="project" value="UniProtKB-KW"/>
</dbReference>
<dbReference type="InterPro" id="IPR038488">
    <property type="entry name" value="Integrase_DNA-bd_sf"/>
</dbReference>
<dbReference type="GO" id="GO:0015074">
    <property type="term" value="P:DNA integration"/>
    <property type="evidence" value="ECO:0007669"/>
    <property type="project" value="UniProtKB-KW"/>
</dbReference>
<comment type="similarity">
    <text evidence="1">Belongs to the 'phage' integrase family.</text>
</comment>
<dbReference type="InterPro" id="IPR044068">
    <property type="entry name" value="CB"/>
</dbReference>
<dbReference type="SUPFAM" id="SSF56349">
    <property type="entry name" value="DNA breaking-rejoining enzymes"/>
    <property type="match status" value="1"/>
</dbReference>
<gene>
    <name evidence="8" type="ORF">CWI75_12275</name>
</gene>
<dbReference type="InterPro" id="IPR010998">
    <property type="entry name" value="Integrase_recombinase_N"/>
</dbReference>
<dbReference type="InterPro" id="IPR025166">
    <property type="entry name" value="Integrase_DNA_bind_dom"/>
</dbReference>
<feature type="domain" description="Tyr recombinase" evidence="6">
    <location>
        <begin position="219"/>
        <end position="392"/>
    </location>
</feature>
<dbReference type="InterPro" id="IPR053876">
    <property type="entry name" value="Phage_int_M"/>
</dbReference>
<evidence type="ECO:0000259" key="7">
    <source>
        <dbReference type="PROSITE" id="PS51900"/>
    </source>
</evidence>
<dbReference type="EMBL" id="PKLZ01000008">
    <property type="protein sequence ID" value="PLW82519.1"/>
    <property type="molecule type" value="Genomic_DNA"/>
</dbReference>
<organism evidence="8 9">
    <name type="scientific">Kineobactrum sediminis</name>
    <dbReference type="NCBI Taxonomy" id="1905677"/>
    <lineage>
        <taxon>Bacteria</taxon>
        <taxon>Pseudomonadati</taxon>
        <taxon>Pseudomonadota</taxon>
        <taxon>Gammaproteobacteria</taxon>
        <taxon>Cellvibrionales</taxon>
        <taxon>Halieaceae</taxon>
        <taxon>Kineobactrum</taxon>
    </lineage>
</organism>
<dbReference type="PANTHER" id="PTHR30629">
    <property type="entry name" value="PROPHAGE INTEGRASE"/>
    <property type="match status" value="1"/>
</dbReference>
<dbReference type="Pfam" id="PF00589">
    <property type="entry name" value="Phage_integrase"/>
    <property type="match status" value="1"/>
</dbReference>
<dbReference type="RefSeq" id="WP_101521771.1">
    <property type="nucleotide sequence ID" value="NZ_PKLZ01000008.1"/>
</dbReference>
<dbReference type="Gene3D" id="1.10.150.130">
    <property type="match status" value="1"/>
</dbReference>
<dbReference type="InterPro" id="IPR002104">
    <property type="entry name" value="Integrase_catalytic"/>
</dbReference>
<dbReference type="GO" id="GO:0003677">
    <property type="term" value="F:DNA binding"/>
    <property type="evidence" value="ECO:0007669"/>
    <property type="project" value="UniProtKB-UniRule"/>
</dbReference>
<evidence type="ECO:0000256" key="4">
    <source>
        <dbReference type="ARBA" id="ARBA00023172"/>
    </source>
</evidence>
<protein>
    <submittedName>
        <fullName evidence="8">Integrase</fullName>
    </submittedName>
</protein>
<dbReference type="InterPro" id="IPR050808">
    <property type="entry name" value="Phage_Integrase"/>
</dbReference>
<keyword evidence="3 5" id="KW-0238">DNA-binding</keyword>
<dbReference type="PROSITE" id="PS51900">
    <property type="entry name" value="CB"/>
    <property type="match status" value="1"/>
</dbReference>
<proteinExistence type="inferred from homology"/>
<evidence type="ECO:0000313" key="8">
    <source>
        <dbReference type="EMBL" id="PLW82519.1"/>
    </source>
</evidence>
<keyword evidence="4" id="KW-0233">DNA recombination</keyword>
<dbReference type="CDD" id="cd00801">
    <property type="entry name" value="INT_P4_C"/>
    <property type="match status" value="1"/>
</dbReference>
<keyword evidence="2" id="KW-0229">DNA integration</keyword>
<dbReference type="Proteomes" id="UP000234845">
    <property type="component" value="Unassembled WGS sequence"/>
</dbReference>
<keyword evidence="9" id="KW-1185">Reference proteome</keyword>
<sequence length="413" mass="46937">MTKRDHLPGKLKPISLKGLPNGWHADGGNLYLFVRGNSRNWIFRYVAPDGTRRNMSLGPLRGLTLARARDVARELVIKVKDPVNPIDPMREAQSKRQEEKATEEFKRTFKQCADAFIESKRHGWKNAKHASQWEATLNTYVYPKIGSMAVNEIDTPHIVSVLEPIWHVKSETASRVRSRMENIISWATVSKFREGENPARWRGHLDHIFPPVRKVTAVKHHPALPYHRLPEFITILRKRAGMGARALEFTILTAARSGEVRGATWDEINLNQGTWTIPGSRMKTGKEHRVPLTDAAIELLQALPRVAKNPLVFPGSKNGAPMSDMSLTAVLRRIGEQEITVHGFRSTFRDWSAEQTTYPREACELCLAHTVGDAVERAYRRGDLFDLRKQLMADWASFCSSSNRDINCTHRKN</sequence>
<evidence type="ECO:0000259" key="6">
    <source>
        <dbReference type="PROSITE" id="PS51898"/>
    </source>
</evidence>
<feature type="domain" description="Core-binding (CB)" evidence="7">
    <location>
        <begin position="107"/>
        <end position="188"/>
    </location>
</feature>
<evidence type="ECO:0000256" key="2">
    <source>
        <dbReference type="ARBA" id="ARBA00022908"/>
    </source>
</evidence>